<keyword evidence="4" id="KW-0862">Zinc</keyword>
<dbReference type="AlphaFoldDB" id="A0AAD9JMP4"/>
<feature type="domain" description="C2H2-type" evidence="7">
    <location>
        <begin position="45"/>
        <end position="72"/>
    </location>
</feature>
<dbReference type="GO" id="GO:0000981">
    <property type="term" value="F:DNA-binding transcription factor activity, RNA polymerase II-specific"/>
    <property type="evidence" value="ECO:0007669"/>
    <property type="project" value="TreeGrafter"/>
</dbReference>
<name>A0AAD9JMP4_RIDPI</name>
<dbReference type="SMART" id="SM00355">
    <property type="entry name" value="ZnF_C2H2"/>
    <property type="match status" value="2"/>
</dbReference>
<dbReference type="FunFam" id="3.30.160.60:FF:002343">
    <property type="entry name" value="Zinc finger protein 33A"/>
    <property type="match status" value="1"/>
</dbReference>
<keyword evidence="1" id="KW-0479">Metal-binding</keyword>
<organism evidence="8 9">
    <name type="scientific">Ridgeia piscesae</name>
    <name type="common">Tubeworm</name>
    <dbReference type="NCBI Taxonomy" id="27915"/>
    <lineage>
        <taxon>Eukaryota</taxon>
        <taxon>Metazoa</taxon>
        <taxon>Spiralia</taxon>
        <taxon>Lophotrochozoa</taxon>
        <taxon>Annelida</taxon>
        <taxon>Polychaeta</taxon>
        <taxon>Sedentaria</taxon>
        <taxon>Canalipalpata</taxon>
        <taxon>Sabellida</taxon>
        <taxon>Siboglinidae</taxon>
        <taxon>Ridgeia</taxon>
    </lineage>
</organism>
<dbReference type="GO" id="GO:0000978">
    <property type="term" value="F:RNA polymerase II cis-regulatory region sequence-specific DNA binding"/>
    <property type="evidence" value="ECO:0007669"/>
    <property type="project" value="TreeGrafter"/>
</dbReference>
<dbReference type="InterPro" id="IPR036236">
    <property type="entry name" value="Znf_C2H2_sf"/>
</dbReference>
<evidence type="ECO:0000256" key="1">
    <source>
        <dbReference type="ARBA" id="ARBA00022723"/>
    </source>
</evidence>
<feature type="domain" description="C2H2-type" evidence="7">
    <location>
        <begin position="73"/>
        <end position="100"/>
    </location>
</feature>
<comment type="caution">
    <text evidence="8">The sequence shown here is derived from an EMBL/GenBank/DDBJ whole genome shotgun (WGS) entry which is preliminary data.</text>
</comment>
<sequence length="104" mass="11804">MQYNVEDTSVLPRSGKNLCEWKQVHSGSIFNLAVNVNTCTIEKRLKCGTCGTRFLRNLVLLQHDRIHTGEKPCKCDTCDAQFSQIGSLKKHVRIHTGWGETLQM</sequence>
<dbReference type="GO" id="GO:0005667">
    <property type="term" value="C:transcription regulator complex"/>
    <property type="evidence" value="ECO:0007669"/>
    <property type="project" value="TreeGrafter"/>
</dbReference>
<accession>A0AAD9JMP4</accession>
<evidence type="ECO:0000256" key="2">
    <source>
        <dbReference type="ARBA" id="ARBA00022737"/>
    </source>
</evidence>
<dbReference type="PANTHER" id="PTHR14003:SF23">
    <property type="entry name" value="ZINC FINGER PROTEIN 143"/>
    <property type="match status" value="1"/>
</dbReference>
<dbReference type="InterPro" id="IPR013087">
    <property type="entry name" value="Znf_C2H2_type"/>
</dbReference>
<dbReference type="GO" id="GO:0000785">
    <property type="term" value="C:chromatin"/>
    <property type="evidence" value="ECO:0007669"/>
    <property type="project" value="TreeGrafter"/>
</dbReference>
<evidence type="ECO:0000256" key="5">
    <source>
        <dbReference type="ARBA" id="ARBA00023242"/>
    </source>
</evidence>
<gene>
    <name evidence="8" type="ORF">NP493_2041g00007</name>
</gene>
<protein>
    <recommendedName>
        <fullName evidence="7">C2H2-type domain-containing protein</fullName>
    </recommendedName>
</protein>
<dbReference type="GO" id="GO:0031519">
    <property type="term" value="C:PcG protein complex"/>
    <property type="evidence" value="ECO:0007669"/>
    <property type="project" value="TreeGrafter"/>
</dbReference>
<dbReference type="SUPFAM" id="SSF57667">
    <property type="entry name" value="beta-beta-alpha zinc fingers"/>
    <property type="match status" value="1"/>
</dbReference>
<dbReference type="PANTHER" id="PTHR14003">
    <property type="entry name" value="TRANSCRIPTIONAL REPRESSOR PROTEIN YY"/>
    <property type="match status" value="1"/>
</dbReference>
<evidence type="ECO:0000256" key="4">
    <source>
        <dbReference type="ARBA" id="ARBA00022833"/>
    </source>
</evidence>
<dbReference type="PROSITE" id="PS50157">
    <property type="entry name" value="ZINC_FINGER_C2H2_2"/>
    <property type="match status" value="2"/>
</dbReference>
<reference evidence="8" key="1">
    <citation type="journal article" date="2023" name="Mol. Biol. Evol.">
        <title>Third-Generation Sequencing Reveals the Adaptive Role of the Epigenome in Three Deep-Sea Polychaetes.</title>
        <authorList>
            <person name="Perez M."/>
            <person name="Aroh O."/>
            <person name="Sun Y."/>
            <person name="Lan Y."/>
            <person name="Juniper S.K."/>
            <person name="Young C.R."/>
            <person name="Angers B."/>
            <person name="Qian P.Y."/>
        </authorList>
    </citation>
    <scope>NUCLEOTIDE SEQUENCE</scope>
    <source>
        <strain evidence="8">R07B-5</strain>
    </source>
</reference>
<evidence type="ECO:0000256" key="6">
    <source>
        <dbReference type="PROSITE-ProRule" id="PRU00042"/>
    </source>
</evidence>
<proteinExistence type="predicted"/>
<keyword evidence="3 6" id="KW-0863">Zinc-finger</keyword>
<keyword evidence="2" id="KW-0677">Repeat</keyword>
<dbReference type="EMBL" id="JAODUO010002039">
    <property type="protein sequence ID" value="KAK2155802.1"/>
    <property type="molecule type" value="Genomic_DNA"/>
</dbReference>
<evidence type="ECO:0000256" key="3">
    <source>
        <dbReference type="ARBA" id="ARBA00022771"/>
    </source>
</evidence>
<dbReference type="Proteomes" id="UP001209878">
    <property type="component" value="Unassembled WGS sequence"/>
</dbReference>
<evidence type="ECO:0000259" key="7">
    <source>
        <dbReference type="PROSITE" id="PS50157"/>
    </source>
</evidence>
<evidence type="ECO:0000313" key="8">
    <source>
        <dbReference type="EMBL" id="KAK2155802.1"/>
    </source>
</evidence>
<dbReference type="PROSITE" id="PS00028">
    <property type="entry name" value="ZINC_FINGER_C2H2_1"/>
    <property type="match status" value="2"/>
</dbReference>
<dbReference type="Gene3D" id="3.30.160.60">
    <property type="entry name" value="Classic Zinc Finger"/>
    <property type="match status" value="2"/>
</dbReference>
<evidence type="ECO:0000313" key="9">
    <source>
        <dbReference type="Proteomes" id="UP001209878"/>
    </source>
</evidence>
<dbReference type="GO" id="GO:0008270">
    <property type="term" value="F:zinc ion binding"/>
    <property type="evidence" value="ECO:0007669"/>
    <property type="project" value="UniProtKB-KW"/>
</dbReference>
<keyword evidence="5" id="KW-0539">Nucleus</keyword>
<keyword evidence="9" id="KW-1185">Reference proteome</keyword>